<keyword evidence="7" id="KW-1185">Reference proteome</keyword>
<dbReference type="Gene3D" id="3.20.20.30">
    <property type="entry name" value="Luciferase-like domain"/>
    <property type="match status" value="1"/>
</dbReference>
<dbReference type="SUPFAM" id="SSF51679">
    <property type="entry name" value="Bacterial luciferase-like"/>
    <property type="match status" value="1"/>
</dbReference>
<keyword evidence="4" id="KW-0503">Monooxygenase</keyword>
<dbReference type="PANTHER" id="PTHR42847:SF4">
    <property type="entry name" value="ALKANESULFONATE MONOOXYGENASE-RELATED"/>
    <property type="match status" value="1"/>
</dbReference>
<dbReference type="PANTHER" id="PTHR42847">
    <property type="entry name" value="ALKANESULFONATE MONOOXYGENASE"/>
    <property type="match status" value="1"/>
</dbReference>
<dbReference type="Proteomes" id="UP000321638">
    <property type="component" value="Unassembled WGS sequence"/>
</dbReference>
<name>A0A5C8PDP3_9HYPH</name>
<dbReference type="EMBL" id="VDUZ01000038">
    <property type="protein sequence ID" value="TXL71871.1"/>
    <property type="molecule type" value="Genomic_DNA"/>
</dbReference>
<dbReference type="Pfam" id="PF00296">
    <property type="entry name" value="Bac_luciferase"/>
    <property type="match status" value="1"/>
</dbReference>
<reference evidence="6 7" key="1">
    <citation type="submission" date="2019-06" db="EMBL/GenBank/DDBJ databases">
        <title>New taxonomy in bacterial strain CC-CFT640, isolated from vineyard.</title>
        <authorList>
            <person name="Lin S.-Y."/>
            <person name="Tsai C.-F."/>
            <person name="Young C.-C."/>
        </authorList>
    </citation>
    <scope>NUCLEOTIDE SEQUENCE [LARGE SCALE GENOMIC DNA]</scope>
    <source>
        <strain evidence="6 7">CC-CFT640</strain>
    </source>
</reference>
<evidence type="ECO:0000313" key="7">
    <source>
        <dbReference type="Proteomes" id="UP000321638"/>
    </source>
</evidence>
<evidence type="ECO:0000313" key="6">
    <source>
        <dbReference type="EMBL" id="TXL71871.1"/>
    </source>
</evidence>
<dbReference type="GO" id="GO:0046306">
    <property type="term" value="P:alkanesulfonate catabolic process"/>
    <property type="evidence" value="ECO:0007669"/>
    <property type="project" value="TreeGrafter"/>
</dbReference>
<organism evidence="6 7">
    <name type="scientific">Vineibacter terrae</name>
    <dbReference type="NCBI Taxonomy" id="2586908"/>
    <lineage>
        <taxon>Bacteria</taxon>
        <taxon>Pseudomonadati</taxon>
        <taxon>Pseudomonadota</taxon>
        <taxon>Alphaproteobacteria</taxon>
        <taxon>Hyphomicrobiales</taxon>
        <taxon>Vineibacter</taxon>
    </lineage>
</organism>
<dbReference type="NCBIfam" id="TIGR03619">
    <property type="entry name" value="F420_Rv2161c"/>
    <property type="match status" value="1"/>
</dbReference>
<dbReference type="RefSeq" id="WP_147850279.1">
    <property type="nucleotide sequence ID" value="NZ_VDUZ01000038.1"/>
</dbReference>
<keyword evidence="3" id="KW-0560">Oxidoreductase</keyword>
<evidence type="ECO:0000256" key="1">
    <source>
        <dbReference type="ARBA" id="ARBA00022630"/>
    </source>
</evidence>
<dbReference type="InterPro" id="IPR011251">
    <property type="entry name" value="Luciferase-like_dom"/>
</dbReference>
<keyword evidence="1" id="KW-0285">Flavoprotein</keyword>
<evidence type="ECO:0000256" key="2">
    <source>
        <dbReference type="ARBA" id="ARBA00022643"/>
    </source>
</evidence>
<feature type="domain" description="Luciferase-like" evidence="5">
    <location>
        <begin position="15"/>
        <end position="234"/>
    </location>
</feature>
<accession>A0A5C8PDP3</accession>
<gene>
    <name evidence="6" type="ORF">FHP25_27915</name>
</gene>
<dbReference type="GO" id="GO:0008726">
    <property type="term" value="F:alkanesulfonate monooxygenase activity"/>
    <property type="evidence" value="ECO:0007669"/>
    <property type="project" value="TreeGrafter"/>
</dbReference>
<dbReference type="InterPro" id="IPR036661">
    <property type="entry name" value="Luciferase-like_sf"/>
</dbReference>
<keyword evidence="2" id="KW-0288">FMN</keyword>
<evidence type="ECO:0000259" key="5">
    <source>
        <dbReference type="Pfam" id="PF00296"/>
    </source>
</evidence>
<dbReference type="InterPro" id="IPR050172">
    <property type="entry name" value="SsuD_RutA_monooxygenase"/>
</dbReference>
<dbReference type="AlphaFoldDB" id="A0A5C8PDP3"/>
<dbReference type="InterPro" id="IPR019921">
    <property type="entry name" value="Lucif-like_OxRdtase_Rv2161c"/>
</dbReference>
<protein>
    <submittedName>
        <fullName evidence="6">LLM class F420-dependent oxidoreductase</fullName>
    </submittedName>
</protein>
<proteinExistence type="predicted"/>
<sequence length="282" mass="31038">MRVGVFYFPTDYGIDIAELARALEERGFESLFVPEHTHIPVSRKTPFPGGGELPKRYMRTHDPFVALAFAAATTRKLLIGTGVCLVPQHDPIVLAKVIASLDLLSGGRFVFGIGGGWNVDEMENHGARYETRFKLMRERVQAMKAIWTQEEASFHSDMVNFDPIWSYPKPAQRPHPPVLLGGETDHTLKRVVAYCDGWFPRGARGFNPVEAIERLHRMATAAGRDPATLTTSVFGAPPDAAALEGYAKAGVNRVLLGVPDKDPDEILRTLDKWAPLAAAHAA</sequence>
<dbReference type="OrthoDB" id="5728724at2"/>
<comment type="caution">
    <text evidence="6">The sequence shown here is derived from an EMBL/GenBank/DDBJ whole genome shotgun (WGS) entry which is preliminary data.</text>
</comment>
<evidence type="ECO:0000256" key="3">
    <source>
        <dbReference type="ARBA" id="ARBA00023002"/>
    </source>
</evidence>
<evidence type="ECO:0000256" key="4">
    <source>
        <dbReference type="ARBA" id="ARBA00023033"/>
    </source>
</evidence>